<dbReference type="Pfam" id="PF13640">
    <property type="entry name" value="2OG-FeII_Oxy_3"/>
    <property type="match status" value="1"/>
</dbReference>
<evidence type="ECO:0000313" key="3">
    <source>
        <dbReference type="Proteomes" id="UP000604046"/>
    </source>
</evidence>
<dbReference type="PANTHER" id="PTHR14650:SF1">
    <property type="entry name" value="2-OXOGLUTARATE AND IRON-DEPENDENT OXYGENASE DOMAIN-CONTAINING PROTEIN 3"/>
    <property type="match status" value="1"/>
</dbReference>
<feature type="domain" description="Fe2OG dioxygenase" evidence="1">
    <location>
        <begin position="51"/>
        <end position="149"/>
    </location>
</feature>
<reference evidence="2" key="1">
    <citation type="submission" date="2021-02" db="EMBL/GenBank/DDBJ databases">
        <authorList>
            <person name="Dougan E. K."/>
            <person name="Rhodes N."/>
            <person name="Thang M."/>
            <person name="Chan C."/>
        </authorList>
    </citation>
    <scope>NUCLEOTIDE SEQUENCE</scope>
</reference>
<gene>
    <name evidence="2" type="primary">ogfod3</name>
    <name evidence="2" type="ORF">SNAT2548_LOCUS15007</name>
</gene>
<name>A0A812N1Z8_9DINO</name>
<sequence>MCDVSSIACTWQIEGAYTPNGQELMRRVRRTLAETLGTQLFFSGALLNRLQVPQIQGEMQLHPNKSDEFAPHVDKANVASYDWSALLYLSEHGTDFQGGELIFHDDEDDKFIVPSRGLLAFFSSGLENVHRVNTMAWGQRLVLSMWFTCSERHSHPELRFLAESRPDEFIAESSPSAEL</sequence>
<dbReference type="InterPro" id="IPR039210">
    <property type="entry name" value="OGFOD3"/>
</dbReference>
<dbReference type="InterPro" id="IPR044862">
    <property type="entry name" value="Pro_4_hyd_alph_FE2OG_OXY"/>
</dbReference>
<comment type="caution">
    <text evidence="2">The sequence shown here is derived from an EMBL/GenBank/DDBJ whole genome shotgun (WGS) entry which is preliminary data.</text>
</comment>
<evidence type="ECO:0000313" key="2">
    <source>
        <dbReference type="EMBL" id="CAE7283223.1"/>
    </source>
</evidence>
<evidence type="ECO:0000259" key="1">
    <source>
        <dbReference type="PROSITE" id="PS51471"/>
    </source>
</evidence>
<dbReference type="GO" id="GO:0016020">
    <property type="term" value="C:membrane"/>
    <property type="evidence" value="ECO:0007669"/>
    <property type="project" value="TreeGrafter"/>
</dbReference>
<organism evidence="2 3">
    <name type="scientific">Symbiodinium natans</name>
    <dbReference type="NCBI Taxonomy" id="878477"/>
    <lineage>
        <taxon>Eukaryota</taxon>
        <taxon>Sar</taxon>
        <taxon>Alveolata</taxon>
        <taxon>Dinophyceae</taxon>
        <taxon>Suessiales</taxon>
        <taxon>Symbiodiniaceae</taxon>
        <taxon>Symbiodinium</taxon>
    </lineage>
</organism>
<keyword evidence="3" id="KW-1185">Reference proteome</keyword>
<dbReference type="InterPro" id="IPR005123">
    <property type="entry name" value="Oxoglu/Fe-dep_dioxygenase_dom"/>
</dbReference>
<dbReference type="PANTHER" id="PTHR14650">
    <property type="entry name" value="PROLYL HYDROXYLASE-RELATED"/>
    <property type="match status" value="1"/>
</dbReference>
<dbReference type="EMBL" id="CAJNDS010001835">
    <property type="protein sequence ID" value="CAE7283223.1"/>
    <property type="molecule type" value="Genomic_DNA"/>
</dbReference>
<dbReference type="OrthoDB" id="424934at2759"/>
<accession>A0A812N1Z8</accession>
<dbReference type="Gene3D" id="2.60.120.620">
    <property type="entry name" value="q2cbj1_9rhob like domain"/>
    <property type="match status" value="1"/>
</dbReference>
<dbReference type="PROSITE" id="PS51471">
    <property type="entry name" value="FE2OG_OXY"/>
    <property type="match status" value="1"/>
</dbReference>
<protein>
    <submittedName>
        <fullName evidence="2">Ogfod3 protein</fullName>
    </submittedName>
</protein>
<dbReference type="AlphaFoldDB" id="A0A812N1Z8"/>
<dbReference type="Proteomes" id="UP000604046">
    <property type="component" value="Unassembled WGS sequence"/>
</dbReference>
<proteinExistence type="predicted"/>